<reference evidence="2" key="1">
    <citation type="journal article" date="2019" name="Int. J. Syst. Evol. Microbiol.">
        <title>The Global Catalogue of Microorganisms (GCM) 10K type strain sequencing project: providing services to taxonomists for standard genome sequencing and annotation.</title>
        <authorList>
            <consortium name="The Broad Institute Genomics Platform"/>
            <consortium name="The Broad Institute Genome Sequencing Center for Infectious Disease"/>
            <person name="Wu L."/>
            <person name="Ma J."/>
        </authorList>
    </citation>
    <scope>NUCLEOTIDE SEQUENCE [LARGE SCALE GENOMIC DNA]</scope>
    <source>
        <strain evidence="2">JCM 16601</strain>
    </source>
</reference>
<protein>
    <recommendedName>
        <fullName evidence="3">Capsule assembly protein Wzi</fullName>
    </recommendedName>
</protein>
<organism evidence="1 2">
    <name type="scientific">Mucilaginibacter dorajii</name>
    <dbReference type="NCBI Taxonomy" id="692994"/>
    <lineage>
        <taxon>Bacteria</taxon>
        <taxon>Pseudomonadati</taxon>
        <taxon>Bacteroidota</taxon>
        <taxon>Sphingobacteriia</taxon>
        <taxon>Sphingobacteriales</taxon>
        <taxon>Sphingobacteriaceae</taxon>
        <taxon>Mucilaginibacter</taxon>
    </lineage>
</organism>
<dbReference type="InterPro" id="IPR038636">
    <property type="entry name" value="Wzi_sf"/>
</dbReference>
<name>A0ABP7RAT3_9SPHI</name>
<dbReference type="EMBL" id="BAAAZC010000054">
    <property type="protein sequence ID" value="GAA3994872.1"/>
    <property type="molecule type" value="Genomic_DNA"/>
</dbReference>
<comment type="caution">
    <text evidence="1">The sequence shown here is derived from an EMBL/GenBank/DDBJ whole genome shotgun (WGS) entry which is preliminary data.</text>
</comment>
<gene>
    <name evidence="1" type="ORF">GCM10022210_56520</name>
</gene>
<evidence type="ECO:0000313" key="1">
    <source>
        <dbReference type="EMBL" id="GAA3994872.1"/>
    </source>
</evidence>
<evidence type="ECO:0000313" key="2">
    <source>
        <dbReference type="Proteomes" id="UP001500742"/>
    </source>
</evidence>
<dbReference type="Gene3D" id="2.40.160.130">
    <property type="entry name" value="Capsule assembly protein Wzi"/>
    <property type="match status" value="1"/>
</dbReference>
<dbReference type="RefSeq" id="WP_259095437.1">
    <property type="nucleotide sequence ID" value="NZ_BAAAZC010000054.1"/>
</dbReference>
<evidence type="ECO:0008006" key="3">
    <source>
        <dbReference type="Google" id="ProtNLM"/>
    </source>
</evidence>
<sequence length="555" mass="62535">MKKQFLTLALIIFSAIQGFSQTITVGSYAEDIARRNQISGTSDNPFSFSIRPVNSQWGNTGADSALSGLVASKPYAKFNFMSIPSGIQVLPLNWLNEYNVKRPYGYNNSSLYPNKGYQTMLSGGFLLTAGILKIQLKPELVYAENKPFNTFADVQANNNNQQLLAAYFNTIYGIDAPERFGNKAITHLYPGQSKITLNYHSIEAGVSTENLWWGPGIKNAIMMSNSAPGFFHWTFNSSRPVKTIVGSFEWQIIGGNLKQSGYAPDEVSKLIYAGDLYSPKPTVSRYISAYTVNWQPKWLKGFYLGVSSYDYLDKDSTYHSKSFIRKTIPVITGSSAKANDVNNGDKGDGQDFAYAFNIRQLLPLYKAEIYFEWARNDRWGNINDLIEEPEHSAAYTFGGRKLFELSKGGFIQIKSEITQLQRAATYLLRDEPSWYIHGASPRDGYTNQGRYIGAGIGPGSSSFILDLSYLKNYNAYGFTFERQLHNNDLYYSAFAGTGNYNTHWVDLSGTFYGNIRFKNYLVSADVTPVYSLNYEYKNGSSYNLHARLNFTYYFN</sequence>
<keyword evidence="2" id="KW-1185">Reference proteome</keyword>
<proteinExistence type="predicted"/>
<dbReference type="Pfam" id="PF14052">
    <property type="entry name" value="Caps_assemb_Wzi"/>
    <property type="match status" value="1"/>
</dbReference>
<dbReference type="InterPro" id="IPR026950">
    <property type="entry name" value="Caps_assemb_Wzi"/>
</dbReference>
<accession>A0ABP7RAT3</accession>
<dbReference type="Proteomes" id="UP001500742">
    <property type="component" value="Unassembled WGS sequence"/>
</dbReference>